<dbReference type="Proteomes" id="UP000543804">
    <property type="component" value="Unassembled WGS sequence"/>
</dbReference>
<name>A0A848B1Y9_9FIRM</name>
<feature type="transmembrane region" description="Helical" evidence="2">
    <location>
        <begin position="36"/>
        <end position="54"/>
    </location>
</feature>
<protein>
    <submittedName>
        <fullName evidence="3">Uncharacterized protein</fullName>
    </submittedName>
</protein>
<keyword evidence="2" id="KW-0812">Transmembrane</keyword>
<accession>A0A848B1Y9</accession>
<gene>
    <name evidence="3" type="ORF">HF878_01795</name>
</gene>
<keyword evidence="4" id="KW-1185">Reference proteome</keyword>
<evidence type="ECO:0000313" key="3">
    <source>
        <dbReference type="EMBL" id="NMD98220.1"/>
    </source>
</evidence>
<feature type="compositionally biased region" description="Basic and acidic residues" evidence="1">
    <location>
        <begin position="72"/>
        <end position="85"/>
    </location>
</feature>
<feature type="region of interest" description="Disordered" evidence="1">
    <location>
        <begin position="72"/>
        <end position="136"/>
    </location>
</feature>
<dbReference type="EMBL" id="JABAFA010000002">
    <property type="protein sequence ID" value="NMD98220.1"/>
    <property type="molecule type" value="Genomic_DNA"/>
</dbReference>
<organism evidence="3 4">
    <name type="scientific">Selenomonas bovis</name>
    <dbReference type="NCBI Taxonomy" id="416586"/>
    <lineage>
        <taxon>Bacteria</taxon>
        <taxon>Bacillati</taxon>
        <taxon>Bacillota</taxon>
        <taxon>Negativicutes</taxon>
        <taxon>Selenomonadales</taxon>
        <taxon>Selenomonadaceae</taxon>
        <taxon>Selenomonas</taxon>
    </lineage>
</organism>
<keyword evidence="2" id="KW-1133">Transmembrane helix</keyword>
<reference evidence="3 4" key="1">
    <citation type="submission" date="2020-04" db="EMBL/GenBank/DDBJ databases">
        <authorList>
            <person name="Hitch T.C.A."/>
            <person name="Wylensek D."/>
            <person name="Clavel T."/>
        </authorList>
    </citation>
    <scope>NUCLEOTIDE SEQUENCE [LARGE SCALE GENOMIC DNA]</scope>
    <source>
        <strain evidence="3 4">PG-130-P53-12</strain>
    </source>
</reference>
<proteinExistence type="predicted"/>
<evidence type="ECO:0000313" key="4">
    <source>
        <dbReference type="Proteomes" id="UP000543804"/>
    </source>
</evidence>
<evidence type="ECO:0000256" key="1">
    <source>
        <dbReference type="SAM" id="MobiDB-lite"/>
    </source>
</evidence>
<sequence length="136" mass="14340">MFKVGMSLVLAVIAALVVFLAALVSGARISTVFLRSLVGFFLAGAVSWLVLFLLEAKGIVGFDRNLELPEKDVAPSAAAEERTDAPEEDDGAPEERPAPQQEAEEISDAETASFQPLTADGLTHVETVPEEGKTAG</sequence>
<dbReference type="RefSeq" id="WP_170077017.1">
    <property type="nucleotide sequence ID" value="NZ_JABAFA010000002.1"/>
</dbReference>
<evidence type="ECO:0000256" key="2">
    <source>
        <dbReference type="SAM" id="Phobius"/>
    </source>
</evidence>
<dbReference type="AlphaFoldDB" id="A0A848B1Y9"/>
<comment type="caution">
    <text evidence="3">The sequence shown here is derived from an EMBL/GenBank/DDBJ whole genome shotgun (WGS) entry which is preliminary data.</text>
</comment>
<keyword evidence="2" id="KW-0472">Membrane</keyword>